<dbReference type="RefSeq" id="XP_043033689.1">
    <property type="nucleotide sequence ID" value="XM_043187496.1"/>
</dbReference>
<organism evidence="1 2">
    <name type="scientific">Guyanagaster necrorhizus</name>
    <dbReference type="NCBI Taxonomy" id="856835"/>
    <lineage>
        <taxon>Eukaryota</taxon>
        <taxon>Fungi</taxon>
        <taxon>Dikarya</taxon>
        <taxon>Basidiomycota</taxon>
        <taxon>Agaricomycotina</taxon>
        <taxon>Agaricomycetes</taxon>
        <taxon>Agaricomycetidae</taxon>
        <taxon>Agaricales</taxon>
        <taxon>Marasmiineae</taxon>
        <taxon>Physalacriaceae</taxon>
        <taxon>Guyanagaster</taxon>
    </lineage>
</organism>
<evidence type="ECO:0000313" key="2">
    <source>
        <dbReference type="Proteomes" id="UP000812287"/>
    </source>
</evidence>
<dbReference type="Proteomes" id="UP000812287">
    <property type="component" value="Unassembled WGS sequence"/>
</dbReference>
<proteinExistence type="predicted"/>
<evidence type="ECO:0000313" key="1">
    <source>
        <dbReference type="EMBL" id="KAG7440189.1"/>
    </source>
</evidence>
<keyword evidence="2" id="KW-1185">Reference proteome</keyword>
<dbReference type="GeneID" id="66109793"/>
<dbReference type="EMBL" id="MU250575">
    <property type="protein sequence ID" value="KAG7440189.1"/>
    <property type="molecule type" value="Genomic_DNA"/>
</dbReference>
<comment type="caution">
    <text evidence="1">The sequence shown here is derived from an EMBL/GenBank/DDBJ whole genome shotgun (WGS) entry which is preliminary data.</text>
</comment>
<sequence length="89" mass="9713">MTFFHMHATTKNDITVSPRSHTLLLGQANMHPLQCQGNGPSPARSLSYHPLSPTLCADLGIQGLLKKLNTTLSTLHDLRTKGVHSVLED</sequence>
<name>A0A9P7VHT6_9AGAR</name>
<protein>
    <submittedName>
        <fullName evidence="1">Uncharacterized protein</fullName>
    </submittedName>
</protein>
<dbReference type="AlphaFoldDB" id="A0A9P7VHT6"/>
<gene>
    <name evidence="1" type="ORF">BT62DRAFT_938253</name>
</gene>
<reference evidence="1" key="1">
    <citation type="submission" date="2020-11" db="EMBL/GenBank/DDBJ databases">
        <title>Adaptations for nitrogen fixation in a non-lichenized fungal sporocarp promotes dispersal by wood-feeding termites.</title>
        <authorList>
            <consortium name="DOE Joint Genome Institute"/>
            <person name="Koch R.A."/>
            <person name="Yoon G."/>
            <person name="Arayal U."/>
            <person name="Lail K."/>
            <person name="Amirebrahimi M."/>
            <person name="Labutti K."/>
            <person name="Lipzen A."/>
            <person name="Riley R."/>
            <person name="Barry K."/>
            <person name="Henrissat B."/>
            <person name="Grigoriev I.V."/>
            <person name="Herr J.R."/>
            <person name="Aime M.C."/>
        </authorList>
    </citation>
    <scope>NUCLEOTIDE SEQUENCE</scope>
    <source>
        <strain evidence="1">MCA 3950</strain>
    </source>
</reference>
<accession>A0A9P7VHT6</accession>